<sequence length="18" mass="1955">PIAEDPGGKRFLLVNLTD</sequence>
<reference evidence="1 2" key="1">
    <citation type="submission" date="2020-04" db="EMBL/GenBank/DDBJ databases">
        <authorList>
            <person name="Alioto T."/>
            <person name="Alioto T."/>
            <person name="Gomez Garrido J."/>
        </authorList>
    </citation>
    <scope>NUCLEOTIDE SEQUENCE [LARGE SCALE GENOMIC DNA]</scope>
</reference>
<proteinExistence type="predicted"/>
<evidence type="ECO:0000313" key="2">
    <source>
        <dbReference type="Proteomes" id="UP000494165"/>
    </source>
</evidence>
<accession>A0A8S1E709</accession>
<dbReference type="AlphaFoldDB" id="A0A8S1E709"/>
<dbReference type="Proteomes" id="UP000494165">
    <property type="component" value="Unassembled WGS sequence"/>
</dbReference>
<feature type="non-terminal residue" evidence="1">
    <location>
        <position position="1"/>
    </location>
</feature>
<evidence type="ECO:0000313" key="1">
    <source>
        <dbReference type="EMBL" id="CAB3389141.1"/>
    </source>
</evidence>
<comment type="caution">
    <text evidence="1">The sequence shown here is derived from an EMBL/GenBank/DDBJ whole genome shotgun (WGS) entry which is preliminary data.</text>
</comment>
<protein>
    <submittedName>
        <fullName evidence="1">Uncharacterized protein</fullName>
    </submittedName>
</protein>
<keyword evidence="2" id="KW-1185">Reference proteome</keyword>
<name>A0A8S1E709_9INSE</name>
<organism evidence="1 2">
    <name type="scientific">Cloeon dipterum</name>
    <dbReference type="NCBI Taxonomy" id="197152"/>
    <lineage>
        <taxon>Eukaryota</taxon>
        <taxon>Metazoa</taxon>
        <taxon>Ecdysozoa</taxon>
        <taxon>Arthropoda</taxon>
        <taxon>Hexapoda</taxon>
        <taxon>Insecta</taxon>
        <taxon>Pterygota</taxon>
        <taxon>Palaeoptera</taxon>
        <taxon>Ephemeroptera</taxon>
        <taxon>Pisciforma</taxon>
        <taxon>Baetidae</taxon>
        <taxon>Cloeon</taxon>
    </lineage>
</organism>
<dbReference type="EMBL" id="CADEPI010001285">
    <property type="protein sequence ID" value="CAB3389141.1"/>
    <property type="molecule type" value="Genomic_DNA"/>
</dbReference>
<gene>
    <name evidence="1" type="ORF">CLODIP_2_CD05608</name>
</gene>